<evidence type="ECO:0000313" key="2">
    <source>
        <dbReference type="Proteomes" id="UP000805649"/>
    </source>
</evidence>
<comment type="caution">
    <text evidence="1">The sequence shown here is derived from an EMBL/GenBank/DDBJ whole genome shotgun (WGS) entry which is preliminary data.</text>
</comment>
<name>A0ACC3ZLJ2_COLTU</name>
<accession>A0ACC3ZLJ2</accession>
<proteinExistence type="predicted"/>
<dbReference type="EMBL" id="VUJX02000001">
    <property type="protein sequence ID" value="KAL0944773.1"/>
    <property type="molecule type" value="Genomic_DNA"/>
</dbReference>
<organism evidence="1 2">
    <name type="scientific">Colletotrichum truncatum</name>
    <name type="common">Anthracnose fungus</name>
    <name type="synonym">Colletotrichum capsici</name>
    <dbReference type="NCBI Taxonomy" id="5467"/>
    <lineage>
        <taxon>Eukaryota</taxon>
        <taxon>Fungi</taxon>
        <taxon>Dikarya</taxon>
        <taxon>Ascomycota</taxon>
        <taxon>Pezizomycotina</taxon>
        <taxon>Sordariomycetes</taxon>
        <taxon>Hypocreomycetidae</taxon>
        <taxon>Glomerellales</taxon>
        <taxon>Glomerellaceae</taxon>
        <taxon>Colletotrichum</taxon>
        <taxon>Colletotrichum truncatum species complex</taxon>
    </lineage>
</organism>
<reference evidence="1 2" key="1">
    <citation type="journal article" date="2020" name="Phytopathology">
        <title>Genome Sequence Resources of Colletotrichum truncatum, C. plurivorum, C. musicola, and C. sojae: Four Species Pathogenic to Soybean (Glycine max).</title>
        <authorList>
            <person name="Rogerio F."/>
            <person name="Boufleur T.R."/>
            <person name="Ciampi-Guillardi M."/>
            <person name="Sukno S.A."/>
            <person name="Thon M.R."/>
            <person name="Massola Junior N.S."/>
            <person name="Baroncelli R."/>
        </authorList>
    </citation>
    <scope>NUCLEOTIDE SEQUENCE [LARGE SCALE GENOMIC DNA]</scope>
    <source>
        <strain evidence="1 2">CMES1059</strain>
    </source>
</reference>
<evidence type="ECO:0000313" key="1">
    <source>
        <dbReference type="EMBL" id="KAL0944773.1"/>
    </source>
</evidence>
<dbReference type="Proteomes" id="UP000805649">
    <property type="component" value="Unassembled WGS sequence"/>
</dbReference>
<sequence length="621" mass="69127">MRKSWFPWHGSDKRSSIPGYASVVQQDHSSCTGLHSLDYGASKITCLEFKRHIFNAPENGRGDRNLLEAVYEALPSEYNVDFIGMTQFLNQFAKGFFWGANFQQVVERALKASIRGPFHRIAIPTLNKELDVLQRINLAVKIINLPVAIEMAQNTNKRIYLELRKLDQHLAAETGLEAFAKGFFAPNFRTFMDDYINHPTNGAKAVFLNSALSLKSDLEEKLEKVKVLAQGFDESDSKYQEIMQKWQVYNTLGHAAWTIELSWVWPTCGGNARRDGSEPDLCELPPLETTSQITSSLSTESAKTTTPPSVSSVPTTLSQPHISPMDACGTQQCGTLSCPDGRVGDCMVLPMGRGYACGCQPYTWTEHYQSITSTHSAPSPTSTLESPCDMNQCSTINCPDGQAGECMVQPMGRGYACGCQPRTWTEMYSSSSSSSVPQVASTIRPNKPTCMTNEDCRGCGTDEIGECIPLPIRGPSLCVCLPKIRSSRPMTSSSLAATTTAPPPRYTGLCNTQGERFDKSQASKWVKEFCEDAHKNKWSNKWFYDRKNRKVETKGINIYNKLDEREFSYTFTIEVLRRSNERNIFCEAEGEGSNPQSALELLQKNPSACEEQFGILLDCKS</sequence>
<protein>
    <submittedName>
        <fullName evidence="1">Uncharacterized protein</fullName>
    </submittedName>
</protein>
<gene>
    <name evidence="1" type="ORF">CTRU02_202660</name>
</gene>
<keyword evidence="2" id="KW-1185">Reference proteome</keyword>